<feature type="transmembrane region" description="Helical" evidence="4">
    <location>
        <begin position="128"/>
        <end position="152"/>
    </location>
</feature>
<dbReference type="Gene3D" id="1.20.144.10">
    <property type="entry name" value="Phosphatidic acid phosphatase type 2/haloperoxidase"/>
    <property type="match status" value="1"/>
</dbReference>
<dbReference type="EMBL" id="JAVRIC010000014">
    <property type="protein sequence ID" value="MDT0497862.1"/>
    <property type="molecule type" value="Genomic_DNA"/>
</dbReference>
<protein>
    <recommendedName>
        <fullName evidence="1">undecaprenyl-diphosphate phosphatase</fullName>
        <ecNumber evidence="1">3.6.1.27</ecNumber>
    </recommendedName>
    <alternativeName>
        <fullName evidence="2">Undecaprenyl pyrophosphate phosphatase</fullName>
    </alternativeName>
</protein>
<dbReference type="SMART" id="SM00014">
    <property type="entry name" value="acidPPc"/>
    <property type="match status" value="1"/>
</dbReference>
<keyword evidence="4" id="KW-0472">Membrane</keyword>
<feature type="transmembrane region" description="Helical" evidence="4">
    <location>
        <begin position="6"/>
        <end position="26"/>
    </location>
</feature>
<keyword evidence="4" id="KW-1133">Transmembrane helix</keyword>
<evidence type="ECO:0000313" key="7">
    <source>
        <dbReference type="Proteomes" id="UP001254608"/>
    </source>
</evidence>
<dbReference type="EC" id="3.6.1.27" evidence="1"/>
<feature type="transmembrane region" description="Helical" evidence="4">
    <location>
        <begin position="61"/>
        <end position="81"/>
    </location>
</feature>
<dbReference type="Proteomes" id="UP001254608">
    <property type="component" value="Unassembled WGS sequence"/>
</dbReference>
<dbReference type="InterPro" id="IPR036938">
    <property type="entry name" value="PAP2/HPO_sf"/>
</dbReference>
<keyword evidence="4" id="KW-0812">Transmembrane</keyword>
<feature type="transmembrane region" description="Helical" evidence="4">
    <location>
        <begin position="87"/>
        <end position="107"/>
    </location>
</feature>
<dbReference type="CDD" id="cd03392">
    <property type="entry name" value="PAP2_like_2"/>
    <property type="match status" value="1"/>
</dbReference>
<comment type="caution">
    <text evidence="6">The sequence shown here is derived from an EMBL/GenBank/DDBJ whole genome shotgun (WGS) entry which is preliminary data.</text>
</comment>
<proteinExistence type="predicted"/>
<feature type="domain" description="Phosphatidic acid phosphatase type 2/haloperoxidase" evidence="5">
    <location>
        <begin position="90"/>
        <end position="201"/>
    </location>
</feature>
<sequence length="205" mass="22016">MSETATRLLIAACLPLVVSWMVWLWAGHLRRRGRFSGAPGYGHAFSERLQSLRFDATAMDVSALGSSTLVWFFTPLFAALFWLAGDIRAASCLLIGSVVGAGLGDRLKRLTNRTRPELSKYAYFGSSFPSSHTLMATGLYGTAALLFVRVQVWPSVEWLLVAAAALIIGAVGVSRVVLRVHYLSDVVAGLIVGLSIVAAVGLLYG</sequence>
<evidence type="ECO:0000259" key="5">
    <source>
        <dbReference type="SMART" id="SM00014"/>
    </source>
</evidence>
<evidence type="ECO:0000256" key="4">
    <source>
        <dbReference type="SAM" id="Phobius"/>
    </source>
</evidence>
<keyword evidence="7" id="KW-1185">Reference proteome</keyword>
<dbReference type="Pfam" id="PF01569">
    <property type="entry name" value="PAP2"/>
    <property type="match status" value="1"/>
</dbReference>
<evidence type="ECO:0000256" key="3">
    <source>
        <dbReference type="ARBA" id="ARBA00047594"/>
    </source>
</evidence>
<reference evidence="6 7" key="1">
    <citation type="submission" date="2023-09" db="EMBL/GenBank/DDBJ databases">
        <authorList>
            <person name="Rey-Velasco X."/>
        </authorList>
    </citation>
    <scope>NUCLEOTIDE SEQUENCE [LARGE SCALE GENOMIC DNA]</scope>
    <source>
        <strain evidence="6 7">W345</strain>
    </source>
</reference>
<dbReference type="PANTHER" id="PTHR14969:SF13">
    <property type="entry name" value="AT30094P"/>
    <property type="match status" value="1"/>
</dbReference>
<evidence type="ECO:0000313" key="6">
    <source>
        <dbReference type="EMBL" id="MDT0497862.1"/>
    </source>
</evidence>
<gene>
    <name evidence="6" type="ORF">RM530_10885</name>
</gene>
<dbReference type="PANTHER" id="PTHR14969">
    <property type="entry name" value="SPHINGOSINE-1-PHOSPHATE PHOSPHOHYDROLASE"/>
    <property type="match status" value="1"/>
</dbReference>
<organism evidence="6 7">
    <name type="scientific">Banduia mediterranea</name>
    <dbReference type="NCBI Taxonomy" id="3075609"/>
    <lineage>
        <taxon>Bacteria</taxon>
        <taxon>Pseudomonadati</taxon>
        <taxon>Pseudomonadota</taxon>
        <taxon>Gammaproteobacteria</taxon>
        <taxon>Nevskiales</taxon>
        <taxon>Algiphilaceae</taxon>
        <taxon>Banduia</taxon>
    </lineage>
</organism>
<name>A0ABU2WLE5_9GAMM</name>
<evidence type="ECO:0000256" key="2">
    <source>
        <dbReference type="ARBA" id="ARBA00032707"/>
    </source>
</evidence>
<dbReference type="RefSeq" id="WP_311365254.1">
    <property type="nucleotide sequence ID" value="NZ_JAVRIC010000014.1"/>
</dbReference>
<feature type="transmembrane region" description="Helical" evidence="4">
    <location>
        <begin position="158"/>
        <end position="178"/>
    </location>
</feature>
<accession>A0ABU2WLE5</accession>
<feature type="transmembrane region" description="Helical" evidence="4">
    <location>
        <begin position="185"/>
        <end position="204"/>
    </location>
</feature>
<dbReference type="InterPro" id="IPR000326">
    <property type="entry name" value="PAP2/HPO"/>
</dbReference>
<comment type="catalytic activity">
    <reaction evidence="3">
        <text>di-trans,octa-cis-undecaprenyl diphosphate + H2O = di-trans,octa-cis-undecaprenyl phosphate + phosphate + H(+)</text>
        <dbReference type="Rhea" id="RHEA:28094"/>
        <dbReference type="ChEBI" id="CHEBI:15377"/>
        <dbReference type="ChEBI" id="CHEBI:15378"/>
        <dbReference type="ChEBI" id="CHEBI:43474"/>
        <dbReference type="ChEBI" id="CHEBI:58405"/>
        <dbReference type="ChEBI" id="CHEBI:60392"/>
        <dbReference type="EC" id="3.6.1.27"/>
    </reaction>
</comment>
<dbReference type="SUPFAM" id="SSF48317">
    <property type="entry name" value="Acid phosphatase/Vanadium-dependent haloperoxidase"/>
    <property type="match status" value="1"/>
</dbReference>
<evidence type="ECO:0000256" key="1">
    <source>
        <dbReference type="ARBA" id="ARBA00012374"/>
    </source>
</evidence>